<accession>A0A3B3XHV5</accession>
<sequence>MAQFNLEEFLSNPTVEQFDVCRKDDLYEIASYLGIHVSKSLLKRELKSVVFSSLVEKGILAVDKEETTFPGSPDHSEVCAEEGRKTPPAAAKPEGDKPPASIPRFEPFSIESSNPSVEERLKVRLVRLELEAKERERKDEFEFQLKCRQIEAETAIKMRQLELQSQKPTTVPTTDSGGVEDNVSISPDAPSYSLAPSTFDISKNIALVPPFRETEVEAYFNAFERIAVALHWPTDVWSLLLQCKLIGKAQEVCAALTIEDSLVYDKVKAAILRAYELVPEAYRQRFRALRKSTAQTFVEFAREKGMLFDRWCQATKATDFSSLGELILLEEFKNCLPDRTVLYLNEQKATTLQEAAVLAEEFALTHKNVFVCKSDQPSRDKTWKEVPQSQVKNTPISKSERQCFYCHKMGNIVSDCLALKRKQAPQPPKPAKGVGLVKTLRSSPDLSNLSEPDDCFKPFIFDGLVSLTGCPEDEKPVRILRDTGGSQSFILSSLLPFNADTSCNASTIVQGIGMAYVPAPLHHVHIKSKLASGLFKVAVRNSFPVQGVEFIMGNDLAGDKVLPIPEMVDNPSCMMGEDEMLKSHPDVFAVSALTRSQAHKLKEVNLDDSVLGSALMEDKLPAEDSSESAPIKDNFTPKTEVFLPPSISCESLSQDQKSDGTLIKCFEGVSDSINGDKTHKFYVDNGLLMRKWISRPALQQKGIEE</sequence>
<organism evidence="3 4">
    <name type="scientific">Poecilia mexicana</name>
    <dbReference type="NCBI Taxonomy" id="48701"/>
    <lineage>
        <taxon>Eukaryota</taxon>
        <taxon>Metazoa</taxon>
        <taxon>Chordata</taxon>
        <taxon>Craniata</taxon>
        <taxon>Vertebrata</taxon>
        <taxon>Euteleostomi</taxon>
        <taxon>Actinopterygii</taxon>
        <taxon>Neopterygii</taxon>
        <taxon>Teleostei</taxon>
        <taxon>Neoteleostei</taxon>
        <taxon>Acanthomorphata</taxon>
        <taxon>Ovalentaria</taxon>
        <taxon>Atherinomorphae</taxon>
        <taxon>Cyprinodontiformes</taxon>
        <taxon>Poeciliidae</taxon>
        <taxon>Poeciliinae</taxon>
        <taxon>Poecilia</taxon>
    </lineage>
</organism>
<feature type="domain" description="SCAN box" evidence="2">
    <location>
        <begin position="279"/>
        <end position="367"/>
    </location>
</feature>
<dbReference type="STRING" id="48701.ENSPMEP00000014612"/>
<name>A0A3B3XHV5_9TELE</name>
<dbReference type="Ensembl" id="ENSPMET00000022649.1">
    <property type="protein sequence ID" value="ENSPMEP00000014612.1"/>
    <property type="gene ID" value="ENSPMEG00000017008.1"/>
</dbReference>
<evidence type="ECO:0000313" key="4">
    <source>
        <dbReference type="Proteomes" id="UP000261480"/>
    </source>
</evidence>
<dbReference type="PANTHER" id="PTHR46888">
    <property type="entry name" value="ZINC KNUCKLE DOMAINCONTAINING PROTEIN-RELATED"/>
    <property type="match status" value="1"/>
</dbReference>
<dbReference type="Gene3D" id="1.10.4020.10">
    <property type="entry name" value="DNA breaking-rejoining enzymes"/>
    <property type="match status" value="1"/>
</dbReference>
<evidence type="ECO:0000313" key="3">
    <source>
        <dbReference type="Ensembl" id="ENSPMEP00000014612.1"/>
    </source>
</evidence>
<reference evidence="3" key="2">
    <citation type="submission" date="2025-09" db="UniProtKB">
        <authorList>
            <consortium name="Ensembl"/>
        </authorList>
    </citation>
    <scope>IDENTIFICATION</scope>
</reference>
<evidence type="ECO:0000259" key="2">
    <source>
        <dbReference type="Pfam" id="PF02023"/>
    </source>
</evidence>
<evidence type="ECO:0000256" key="1">
    <source>
        <dbReference type="SAM" id="MobiDB-lite"/>
    </source>
</evidence>
<dbReference type="InterPro" id="IPR003309">
    <property type="entry name" value="SCAN_dom"/>
</dbReference>
<proteinExistence type="predicted"/>
<dbReference type="InterPro" id="IPR038269">
    <property type="entry name" value="SCAN_sf"/>
</dbReference>
<keyword evidence="4" id="KW-1185">Reference proteome</keyword>
<protein>
    <recommendedName>
        <fullName evidence="2">SCAN box domain-containing protein</fullName>
    </recommendedName>
</protein>
<dbReference type="Pfam" id="PF02023">
    <property type="entry name" value="SCAN"/>
    <property type="match status" value="1"/>
</dbReference>
<dbReference type="SUPFAM" id="SSF47353">
    <property type="entry name" value="Retrovirus capsid dimerization domain-like"/>
    <property type="match status" value="1"/>
</dbReference>
<reference evidence="3" key="1">
    <citation type="submission" date="2025-08" db="UniProtKB">
        <authorList>
            <consortium name="Ensembl"/>
        </authorList>
    </citation>
    <scope>IDENTIFICATION</scope>
</reference>
<dbReference type="PANTHER" id="PTHR46888:SF13">
    <property type="entry name" value="RIBONUCLEASE H"/>
    <property type="match status" value="1"/>
</dbReference>
<dbReference type="AlphaFoldDB" id="A0A3B3XHV5"/>
<dbReference type="Proteomes" id="UP000261480">
    <property type="component" value="Unplaced"/>
</dbReference>
<feature type="compositionally biased region" description="Basic and acidic residues" evidence="1">
    <location>
        <begin position="74"/>
        <end position="85"/>
    </location>
</feature>
<feature type="region of interest" description="Disordered" evidence="1">
    <location>
        <begin position="66"/>
        <end position="110"/>
    </location>
</feature>